<organism evidence="3 4">
    <name type="scientific">Oedothorax gibbosus</name>
    <dbReference type="NCBI Taxonomy" id="931172"/>
    <lineage>
        <taxon>Eukaryota</taxon>
        <taxon>Metazoa</taxon>
        <taxon>Ecdysozoa</taxon>
        <taxon>Arthropoda</taxon>
        <taxon>Chelicerata</taxon>
        <taxon>Arachnida</taxon>
        <taxon>Araneae</taxon>
        <taxon>Araneomorphae</taxon>
        <taxon>Entelegynae</taxon>
        <taxon>Araneoidea</taxon>
        <taxon>Linyphiidae</taxon>
        <taxon>Erigoninae</taxon>
        <taxon>Oedothorax</taxon>
    </lineage>
</organism>
<protein>
    <submittedName>
        <fullName evidence="3">Uncharacterized protein</fullName>
    </submittedName>
</protein>
<keyword evidence="1" id="KW-0175">Coiled coil</keyword>
<accession>A0AAV6VGB8</accession>
<evidence type="ECO:0000256" key="1">
    <source>
        <dbReference type="SAM" id="Coils"/>
    </source>
</evidence>
<keyword evidence="4" id="KW-1185">Reference proteome</keyword>
<evidence type="ECO:0000256" key="2">
    <source>
        <dbReference type="SAM" id="MobiDB-lite"/>
    </source>
</evidence>
<proteinExistence type="predicted"/>
<evidence type="ECO:0000313" key="3">
    <source>
        <dbReference type="EMBL" id="KAG8195754.1"/>
    </source>
</evidence>
<reference evidence="3 4" key="1">
    <citation type="journal article" date="2022" name="Nat. Ecol. Evol.">
        <title>A masculinizing supergene underlies an exaggerated male reproductive morph in a spider.</title>
        <authorList>
            <person name="Hendrickx F."/>
            <person name="De Corte Z."/>
            <person name="Sonet G."/>
            <person name="Van Belleghem S.M."/>
            <person name="Kostlbacher S."/>
            <person name="Vangestel C."/>
        </authorList>
    </citation>
    <scope>NUCLEOTIDE SEQUENCE [LARGE SCALE GENOMIC DNA]</scope>
    <source>
        <strain evidence="3">W744_W776</strain>
    </source>
</reference>
<feature type="region of interest" description="Disordered" evidence="2">
    <location>
        <begin position="100"/>
        <end position="128"/>
    </location>
</feature>
<comment type="caution">
    <text evidence="3">The sequence shown here is derived from an EMBL/GenBank/DDBJ whole genome shotgun (WGS) entry which is preliminary data.</text>
</comment>
<evidence type="ECO:0000313" key="4">
    <source>
        <dbReference type="Proteomes" id="UP000827092"/>
    </source>
</evidence>
<gene>
    <name evidence="3" type="ORF">JTE90_010631</name>
</gene>
<dbReference type="EMBL" id="JAFNEN010000079">
    <property type="protein sequence ID" value="KAG8195754.1"/>
    <property type="molecule type" value="Genomic_DNA"/>
</dbReference>
<feature type="coiled-coil region" evidence="1">
    <location>
        <begin position="318"/>
        <end position="345"/>
    </location>
</feature>
<dbReference type="AlphaFoldDB" id="A0AAV6VGB8"/>
<feature type="coiled-coil region" evidence="1">
    <location>
        <begin position="205"/>
        <end position="232"/>
    </location>
</feature>
<dbReference type="Proteomes" id="UP000827092">
    <property type="component" value="Unassembled WGS sequence"/>
</dbReference>
<name>A0AAV6VGB8_9ARAC</name>
<sequence>MNSANYLNLMHELQEFESAITFNLTSTNNLQKLMIKKQNDIEEIFNSKTQLADKKKTSANHYENLTNMKTTAPGISDFNKPRRQTPSVINELLQQLVFEEKNKKSRNNTPGNKSIRLKPHQKIKQTGERSMYRNHDIEIQNKSPDLLLKLMIEEQHGNKQITDSSAKQQVQKELYDLYEDRSTKKTIVPGTSVLQKQRQNTLAPINKLRQQLAFQEEKVENLNEALAVKSIRPKSHKKIKHEKVAINRNNDTEVQNKTPDLLLKLMIYEQHEIEEIMDSSTVQIKTEDDLYEDLTDMKTTIPGSSDLHTTKKKTLAPINKLRQQLAFQEEKVENLNEALAVKSIRPKSHKKIKHEKVAINRNNDTEVQNKTPDLLLKLMIYEQHEIEEIMDSSTQRPVQIKTEDDLLKILLI</sequence>